<comment type="caution">
    <text evidence="1">The sequence shown here is derived from an EMBL/GenBank/DDBJ whole genome shotgun (WGS) entry which is preliminary data.</text>
</comment>
<evidence type="ECO:0000313" key="2">
    <source>
        <dbReference type="Proteomes" id="UP000824120"/>
    </source>
</evidence>
<dbReference type="OrthoDB" id="1937198at2759"/>
<evidence type="ECO:0000313" key="1">
    <source>
        <dbReference type="EMBL" id="KAG5592314.1"/>
    </source>
</evidence>
<evidence type="ECO:0008006" key="3">
    <source>
        <dbReference type="Google" id="ProtNLM"/>
    </source>
</evidence>
<dbReference type="PANTHER" id="PTHR46890:SF50">
    <property type="entry name" value="RNA-DIRECTED DNA POLYMERASE, EUKARYOTA, REVERSE TRANSCRIPTASE ZINC-BINDING DOMAIN PROTEIN-RELATED"/>
    <property type="match status" value="1"/>
</dbReference>
<keyword evidence="2" id="KW-1185">Reference proteome</keyword>
<sequence length="344" mass="40159">MGMIGGDFNVCRFENERTNCTNRSIAMREFSDTIMDLQLIDLPLQGALFTWHEGFLYMIKNLWQNYVSNGNPNFVLVQKLRNLKDISNWITEVFGKLDVKRNKALEELSTKDQAAENRPLYQPEKQKAAKISLWLKEGDRNTRYYQYIASSHERNNNIDKVRLDTGLTEDKAVIKEEILNFYQNLYTENEAWRPNASFDDSCAPNKAPTPNEFTIVFYQKSCDFIKPEVMKYHQSFSPAMLYGQILQSLFHCSNSQRKEVVEIRDFRPISLISSVYKILAKLLEERLILVMGQITDATLIVNEVLDWRYKSGDPRIMCKLDTEKAFDQLNWTYLLSTLRKMGFG</sequence>
<dbReference type="PANTHER" id="PTHR46890">
    <property type="entry name" value="NON-LTR RETROLELEMENT REVERSE TRANSCRIPTASE-LIKE PROTEIN-RELATED"/>
    <property type="match status" value="1"/>
</dbReference>
<reference evidence="1 2" key="1">
    <citation type="submission" date="2020-09" db="EMBL/GenBank/DDBJ databases">
        <title>De no assembly of potato wild relative species, Solanum commersonii.</title>
        <authorList>
            <person name="Cho K."/>
        </authorList>
    </citation>
    <scope>NUCLEOTIDE SEQUENCE [LARGE SCALE GENOMIC DNA]</scope>
    <source>
        <strain evidence="1">LZ3.2</strain>
        <tissue evidence="1">Leaf</tissue>
    </source>
</reference>
<accession>A0A9J5XX48</accession>
<dbReference type="Proteomes" id="UP000824120">
    <property type="component" value="Chromosome 8"/>
</dbReference>
<organism evidence="1 2">
    <name type="scientific">Solanum commersonii</name>
    <name type="common">Commerson's wild potato</name>
    <name type="synonym">Commerson's nightshade</name>
    <dbReference type="NCBI Taxonomy" id="4109"/>
    <lineage>
        <taxon>Eukaryota</taxon>
        <taxon>Viridiplantae</taxon>
        <taxon>Streptophyta</taxon>
        <taxon>Embryophyta</taxon>
        <taxon>Tracheophyta</taxon>
        <taxon>Spermatophyta</taxon>
        <taxon>Magnoliopsida</taxon>
        <taxon>eudicotyledons</taxon>
        <taxon>Gunneridae</taxon>
        <taxon>Pentapetalae</taxon>
        <taxon>asterids</taxon>
        <taxon>lamiids</taxon>
        <taxon>Solanales</taxon>
        <taxon>Solanaceae</taxon>
        <taxon>Solanoideae</taxon>
        <taxon>Solaneae</taxon>
        <taxon>Solanum</taxon>
    </lineage>
</organism>
<protein>
    <recommendedName>
        <fullName evidence="3">Reverse transcriptase domain-containing protein</fullName>
    </recommendedName>
</protein>
<dbReference type="AlphaFoldDB" id="A0A9J5XX48"/>
<name>A0A9J5XX48_SOLCO</name>
<proteinExistence type="predicted"/>
<dbReference type="InterPro" id="IPR052343">
    <property type="entry name" value="Retrotransposon-Effector_Assoc"/>
</dbReference>
<gene>
    <name evidence="1" type="ORF">H5410_042828</name>
</gene>
<dbReference type="EMBL" id="JACXVP010000008">
    <property type="protein sequence ID" value="KAG5592314.1"/>
    <property type="molecule type" value="Genomic_DNA"/>
</dbReference>